<proteinExistence type="predicted"/>
<evidence type="ECO:0000256" key="1">
    <source>
        <dbReference type="SAM" id="MobiDB-lite"/>
    </source>
</evidence>
<keyword evidence="4" id="KW-1185">Reference proteome</keyword>
<reference evidence="3 4" key="1">
    <citation type="submission" date="2016-11" db="EMBL/GenBank/DDBJ databases">
        <title>The macronuclear genome of Stentor coeruleus: a giant cell with tiny introns.</title>
        <authorList>
            <person name="Slabodnick M."/>
            <person name="Ruby J.G."/>
            <person name="Reiff S.B."/>
            <person name="Swart E.C."/>
            <person name="Gosai S."/>
            <person name="Prabakaran S."/>
            <person name="Witkowska E."/>
            <person name="Larue G.E."/>
            <person name="Fisher S."/>
            <person name="Freeman R.M."/>
            <person name="Gunawardena J."/>
            <person name="Chu W."/>
            <person name="Stover N.A."/>
            <person name="Gregory B.D."/>
            <person name="Nowacki M."/>
            <person name="Derisi J."/>
            <person name="Roy S.W."/>
            <person name="Marshall W.F."/>
            <person name="Sood P."/>
        </authorList>
    </citation>
    <scope>NUCLEOTIDE SEQUENCE [LARGE SCALE GENOMIC DNA]</scope>
    <source>
        <strain evidence="3">WM001</strain>
    </source>
</reference>
<dbReference type="InterPro" id="IPR003892">
    <property type="entry name" value="CUE"/>
</dbReference>
<dbReference type="Proteomes" id="UP000187209">
    <property type="component" value="Unassembled WGS sequence"/>
</dbReference>
<dbReference type="PANTHER" id="PTHR13467:SF3">
    <property type="entry name" value="CUE DOMAIN-CONTAINING PROTEIN 1"/>
    <property type="match status" value="1"/>
</dbReference>
<dbReference type="InterPro" id="IPR040192">
    <property type="entry name" value="CUEDC1"/>
</dbReference>
<dbReference type="EMBL" id="MPUH01000416">
    <property type="protein sequence ID" value="OMJ80600.1"/>
    <property type="molecule type" value="Genomic_DNA"/>
</dbReference>
<feature type="region of interest" description="Disordered" evidence="1">
    <location>
        <begin position="167"/>
        <end position="229"/>
    </location>
</feature>
<dbReference type="PROSITE" id="PS51140">
    <property type="entry name" value="CUE"/>
    <property type="match status" value="1"/>
</dbReference>
<comment type="caution">
    <text evidence="3">The sequence shown here is derived from an EMBL/GenBank/DDBJ whole genome shotgun (WGS) entry which is preliminary data.</text>
</comment>
<evidence type="ECO:0000313" key="4">
    <source>
        <dbReference type="Proteomes" id="UP000187209"/>
    </source>
</evidence>
<feature type="domain" description="CUE" evidence="2">
    <location>
        <begin position="1"/>
        <end position="44"/>
    </location>
</feature>
<dbReference type="InterPro" id="IPR009060">
    <property type="entry name" value="UBA-like_sf"/>
</dbReference>
<protein>
    <recommendedName>
        <fullName evidence="2">CUE domain-containing protein</fullName>
    </recommendedName>
</protein>
<dbReference type="GO" id="GO:0043130">
    <property type="term" value="F:ubiquitin binding"/>
    <property type="evidence" value="ECO:0007669"/>
    <property type="project" value="InterPro"/>
</dbReference>
<feature type="compositionally biased region" description="Basic and acidic residues" evidence="1">
    <location>
        <begin position="215"/>
        <end position="229"/>
    </location>
</feature>
<dbReference type="Gene3D" id="1.10.8.10">
    <property type="entry name" value="DNA helicase RuvA subunit, C-terminal domain"/>
    <property type="match status" value="1"/>
</dbReference>
<dbReference type="SUPFAM" id="SSF46934">
    <property type="entry name" value="UBA-like"/>
    <property type="match status" value="1"/>
</dbReference>
<accession>A0A1R2BV12</accession>
<dbReference type="AlphaFoldDB" id="A0A1R2BV12"/>
<dbReference type="PANTHER" id="PTHR13467">
    <property type="entry name" value="CUE DOMAIN CONTAINING PROTEIN 1"/>
    <property type="match status" value="1"/>
</dbReference>
<evidence type="ECO:0000259" key="2">
    <source>
        <dbReference type="PROSITE" id="PS51140"/>
    </source>
</evidence>
<evidence type="ECO:0000313" key="3">
    <source>
        <dbReference type="EMBL" id="OMJ80600.1"/>
    </source>
</evidence>
<dbReference type="OrthoDB" id="5794653at2759"/>
<dbReference type="SMART" id="SM00546">
    <property type="entry name" value="CUE"/>
    <property type="match status" value="1"/>
</dbReference>
<organism evidence="3 4">
    <name type="scientific">Stentor coeruleus</name>
    <dbReference type="NCBI Taxonomy" id="5963"/>
    <lineage>
        <taxon>Eukaryota</taxon>
        <taxon>Sar</taxon>
        <taxon>Alveolata</taxon>
        <taxon>Ciliophora</taxon>
        <taxon>Postciliodesmatophora</taxon>
        <taxon>Heterotrichea</taxon>
        <taxon>Heterotrichida</taxon>
        <taxon>Stentoridae</taxon>
        <taxon>Stentor</taxon>
    </lineage>
</organism>
<dbReference type="Pfam" id="PF02845">
    <property type="entry name" value="CUE"/>
    <property type="match status" value="1"/>
</dbReference>
<feature type="compositionally biased region" description="Basic residues" evidence="1">
    <location>
        <begin position="197"/>
        <end position="214"/>
    </location>
</feature>
<feature type="region of interest" description="Disordered" evidence="1">
    <location>
        <begin position="103"/>
        <end position="134"/>
    </location>
</feature>
<sequence length="229" mass="26800">MDNESLTVLQEMFPDLDREVLEAILQQNNYYLQETIDQIFAMNDESAPVERPKTPENEELPPEIMRKIISDLEVEKKDRLKQCKEYDKKLKEAIVASERQYKNELKKEKKAKEKEEKEKRKKELGNEKSKDKGKELECKNIIPQEEVFISKNIIEEVEAYEKTNNQANPFAVGKGGINISDDEDENVSSQSSERLSFKQKMKNLFKPNSKKKSKNEKLDIEIPDIIHHN</sequence>
<gene>
    <name evidence="3" type="ORF">SteCoe_19084</name>
</gene>
<name>A0A1R2BV12_9CILI</name>